<sequence>MLKGFKSPYSATVVQKLMDSGAVIIGRTNLDEFGMGSGTIDSIFGPTKNIWRSGLKYRLRGKHKDYSHHIVDGFENDWFIAGGSSGGSAVAVASGTCFGALGSDTGGSARNPAAYCGVVGLKPTYGLLSRHGLIPLVNSMDAPSILTRNVDDNVTMLNIMAGPDIRDSTTVKDYKKEVKLPDQPSVKGMRVGIPKEFHCQGMSMEVVEAWTDVADMLADAGAIVEQISLPHTQYSIACYSILNPCEVASNFARYDGIEYGLRTDENISTEALYASNRSQGFNEVVRGRILAGNYFLLKSNYSEYFEKAMKVRRLIANEYRQVFKNYDVLLTPVTLSDAPLVSEFQKRDHREQSAIQDYCTQPVNMAGVPAVSVPVQLSSRSLPLSIQLIANHFEEEKMLSVAKWIEQQVDFPLLELEL</sequence>
<feature type="active site" description="Acyl-ester intermediate" evidence="5">
    <location>
        <position position="108"/>
    </location>
</feature>
<dbReference type="SUPFAM" id="SSF75304">
    <property type="entry name" value="Amidase signature (AS) enzymes"/>
    <property type="match status" value="1"/>
</dbReference>
<evidence type="ECO:0000256" key="2">
    <source>
        <dbReference type="ARBA" id="ARBA00022741"/>
    </source>
</evidence>
<comment type="caution">
    <text evidence="7">The sequence shown here is derived from an EMBL/GenBank/DDBJ whole genome shotgun (WGS) entry which is preliminary data.</text>
</comment>
<keyword evidence="5" id="KW-0496">Mitochondrion</keyword>
<dbReference type="Pfam" id="PF01425">
    <property type="entry name" value="Amidase"/>
    <property type="match status" value="2"/>
</dbReference>
<feature type="domain" description="Amidase" evidence="6">
    <location>
        <begin position="1"/>
        <end position="53"/>
    </location>
</feature>
<keyword evidence="2 5" id="KW-0547">Nucleotide-binding</keyword>
<dbReference type="InterPro" id="IPR000120">
    <property type="entry name" value="Amidase"/>
</dbReference>
<comment type="caution">
    <text evidence="5">Lacks conserved residue(s) required for the propagation of feature annotation.</text>
</comment>
<dbReference type="InterPro" id="IPR004412">
    <property type="entry name" value="GatA"/>
</dbReference>
<dbReference type="EMBL" id="JAVRJZ010000005">
    <property type="protein sequence ID" value="KAK2722090.1"/>
    <property type="molecule type" value="Genomic_DNA"/>
</dbReference>
<name>A0AA88I5A1_ARTSF</name>
<reference evidence="7" key="1">
    <citation type="submission" date="2023-07" db="EMBL/GenBank/DDBJ databases">
        <title>Chromosome-level genome assembly of Artemia franciscana.</title>
        <authorList>
            <person name="Jo E."/>
        </authorList>
    </citation>
    <scope>NUCLEOTIDE SEQUENCE</scope>
    <source>
        <tissue evidence="7">Whole body</tissue>
    </source>
</reference>
<evidence type="ECO:0000256" key="1">
    <source>
        <dbReference type="ARBA" id="ARBA00022598"/>
    </source>
</evidence>
<evidence type="ECO:0000313" key="7">
    <source>
        <dbReference type="EMBL" id="KAK2722090.1"/>
    </source>
</evidence>
<comment type="similarity">
    <text evidence="5">Belongs to the amidase family. GatA subfamily.</text>
</comment>
<evidence type="ECO:0000256" key="4">
    <source>
        <dbReference type="ARBA" id="ARBA00022917"/>
    </source>
</evidence>
<keyword evidence="1 5" id="KW-0436">Ligase</keyword>
<comment type="subunit">
    <text evidence="5">Subunit of the heterotrimeric GatCAB amidotransferase (AdT) complex, composed of A, B and C subunits.</text>
</comment>
<feature type="active site" description="Charge relay system" evidence="5">
    <location>
        <position position="84"/>
    </location>
</feature>
<evidence type="ECO:0000259" key="6">
    <source>
        <dbReference type="Pfam" id="PF01425"/>
    </source>
</evidence>
<dbReference type="GO" id="GO:0005524">
    <property type="term" value="F:ATP binding"/>
    <property type="evidence" value="ECO:0007669"/>
    <property type="project" value="UniProtKB-KW"/>
</dbReference>
<protein>
    <recommendedName>
        <fullName evidence="5">Glutamyl-tRNA(Gln) amidotransferase subunit A, mitochondrial</fullName>
        <shortName evidence="5">Glu-AdT subunit A</shortName>
        <ecNumber evidence="5">6.3.5.7</ecNumber>
    </recommendedName>
</protein>
<evidence type="ECO:0000256" key="3">
    <source>
        <dbReference type="ARBA" id="ARBA00022840"/>
    </source>
</evidence>
<dbReference type="Proteomes" id="UP001187531">
    <property type="component" value="Unassembled WGS sequence"/>
</dbReference>
<dbReference type="PANTHER" id="PTHR11895">
    <property type="entry name" value="TRANSAMIDASE"/>
    <property type="match status" value="1"/>
</dbReference>
<dbReference type="EC" id="6.3.5.7" evidence="5"/>
<evidence type="ECO:0000256" key="5">
    <source>
        <dbReference type="HAMAP-Rule" id="MF_03150"/>
    </source>
</evidence>
<comment type="subcellular location">
    <subcellularLocation>
        <location evidence="5">Mitochondrion</location>
    </subcellularLocation>
</comment>
<accession>A0AA88I5A1</accession>
<dbReference type="GO" id="GO:0070681">
    <property type="term" value="P:glutaminyl-tRNAGln biosynthesis via transamidation"/>
    <property type="evidence" value="ECO:0007669"/>
    <property type="project" value="UniProtKB-UniRule"/>
</dbReference>
<feature type="domain" description="Amidase" evidence="6">
    <location>
        <begin position="80"/>
        <end position="399"/>
    </location>
</feature>
<dbReference type="PANTHER" id="PTHR11895:SF7">
    <property type="entry name" value="GLUTAMYL-TRNA(GLN) AMIDOTRANSFERASE SUBUNIT A, MITOCHONDRIAL"/>
    <property type="match status" value="1"/>
</dbReference>
<organism evidence="7 8">
    <name type="scientific">Artemia franciscana</name>
    <name type="common">Brine shrimp</name>
    <name type="synonym">Artemia sanfranciscana</name>
    <dbReference type="NCBI Taxonomy" id="6661"/>
    <lineage>
        <taxon>Eukaryota</taxon>
        <taxon>Metazoa</taxon>
        <taxon>Ecdysozoa</taxon>
        <taxon>Arthropoda</taxon>
        <taxon>Crustacea</taxon>
        <taxon>Branchiopoda</taxon>
        <taxon>Anostraca</taxon>
        <taxon>Artemiidae</taxon>
        <taxon>Artemia</taxon>
    </lineage>
</organism>
<evidence type="ECO:0000313" key="8">
    <source>
        <dbReference type="Proteomes" id="UP001187531"/>
    </source>
</evidence>
<comment type="catalytic activity">
    <reaction evidence="5">
        <text>L-glutamyl-tRNA(Gln) + L-glutamine + ATP + H2O = L-glutaminyl-tRNA(Gln) + L-glutamate + ADP + phosphate + H(+)</text>
        <dbReference type="Rhea" id="RHEA:17521"/>
        <dbReference type="Rhea" id="RHEA-COMP:9681"/>
        <dbReference type="Rhea" id="RHEA-COMP:9684"/>
        <dbReference type="ChEBI" id="CHEBI:15377"/>
        <dbReference type="ChEBI" id="CHEBI:15378"/>
        <dbReference type="ChEBI" id="CHEBI:29985"/>
        <dbReference type="ChEBI" id="CHEBI:30616"/>
        <dbReference type="ChEBI" id="CHEBI:43474"/>
        <dbReference type="ChEBI" id="CHEBI:58359"/>
        <dbReference type="ChEBI" id="CHEBI:78520"/>
        <dbReference type="ChEBI" id="CHEBI:78521"/>
        <dbReference type="ChEBI" id="CHEBI:456216"/>
        <dbReference type="EC" id="6.3.5.7"/>
    </reaction>
</comment>
<dbReference type="GO" id="GO:0005739">
    <property type="term" value="C:mitochondrion"/>
    <property type="evidence" value="ECO:0007669"/>
    <property type="project" value="UniProtKB-SubCell"/>
</dbReference>
<proteinExistence type="inferred from homology"/>
<keyword evidence="8" id="KW-1185">Reference proteome</keyword>
<dbReference type="InterPro" id="IPR023631">
    <property type="entry name" value="Amidase_dom"/>
</dbReference>
<dbReference type="AlphaFoldDB" id="A0AA88I5A1"/>
<keyword evidence="4 5" id="KW-0648">Protein biosynthesis</keyword>
<dbReference type="GO" id="GO:0050567">
    <property type="term" value="F:glutaminyl-tRNA synthase (glutamine-hydrolyzing) activity"/>
    <property type="evidence" value="ECO:0007669"/>
    <property type="project" value="UniProtKB-UniRule"/>
</dbReference>
<keyword evidence="3 5" id="KW-0067">ATP-binding</keyword>
<dbReference type="HAMAP" id="MF_00120">
    <property type="entry name" value="GatA"/>
    <property type="match status" value="1"/>
</dbReference>
<dbReference type="Gene3D" id="3.90.1300.10">
    <property type="entry name" value="Amidase signature (AS) domain"/>
    <property type="match status" value="1"/>
</dbReference>
<dbReference type="GO" id="GO:0032543">
    <property type="term" value="P:mitochondrial translation"/>
    <property type="evidence" value="ECO:0007669"/>
    <property type="project" value="UniProtKB-UniRule"/>
</dbReference>
<gene>
    <name evidence="7" type="ORF">QYM36_002591</name>
</gene>
<dbReference type="InterPro" id="IPR036928">
    <property type="entry name" value="AS_sf"/>
</dbReference>
<comment type="function">
    <text evidence="5">Allows the formation of correctly charged Gln-tRNA(Gln) through the transamidation of misacylated Glu-tRNA(Gln) in the mitochondria. The reaction takes place in the presence of glutamine and ATP through an activated gamma-phospho-Glu-tRNA(Gln).</text>
</comment>
<dbReference type="GO" id="GO:0030956">
    <property type="term" value="C:glutamyl-tRNA(Gln) amidotransferase complex"/>
    <property type="evidence" value="ECO:0007669"/>
    <property type="project" value="UniProtKB-UniRule"/>
</dbReference>